<keyword evidence="7 11" id="KW-0573">Peptidoglycan synthesis</keyword>
<feature type="domain" description="Glycosyltransferase family 28 N-terminal" evidence="13">
    <location>
        <begin position="7"/>
        <end position="133"/>
    </location>
</feature>
<dbReference type="InterPro" id="IPR007235">
    <property type="entry name" value="Glyco_trans_28_C"/>
</dbReference>
<keyword evidence="5 11" id="KW-0808">Transferase</keyword>
<dbReference type="PANTHER" id="PTHR21015">
    <property type="entry name" value="UDP-N-ACETYLGLUCOSAMINE--N-ACETYLMURAMYL-(PENTAPEPTIDE) PYROPHOSPHORYL-UNDECAPRENOL N-ACETYLGLUCOSAMINE TRANSFERASE 1"/>
    <property type="match status" value="1"/>
</dbReference>
<dbReference type="CDD" id="cd03785">
    <property type="entry name" value="GT28_MurG"/>
    <property type="match status" value="1"/>
</dbReference>
<dbReference type="SUPFAM" id="SSF53756">
    <property type="entry name" value="UDP-Glycosyltransferase/glycogen phosphorylase"/>
    <property type="match status" value="1"/>
</dbReference>
<feature type="binding site" evidence="11">
    <location>
        <position position="184"/>
    </location>
    <ligand>
        <name>UDP-N-acetyl-alpha-D-glucosamine</name>
        <dbReference type="ChEBI" id="CHEBI:57705"/>
    </ligand>
</feature>
<name>A0A5C0UI37_9RICK</name>
<dbReference type="GO" id="GO:0009252">
    <property type="term" value="P:peptidoglycan biosynthetic process"/>
    <property type="evidence" value="ECO:0007669"/>
    <property type="project" value="UniProtKB-UniRule"/>
</dbReference>
<evidence type="ECO:0000313" key="15">
    <source>
        <dbReference type="EMBL" id="QEK39437.1"/>
    </source>
</evidence>
<proteinExistence type="inferred from homology"/>
<dbReference type="Gene3D" id="3.40.50.2000">
    <property type="entry name" value="Glycogen Phosphorylase B"/>
    <property type="match status" value="2"/>
</dbReference>
<feature type="binding site" evidence="11">
    <location>
        <position position="116"/>
    </location>
    <ligand>
        <name>UDP-N-acetyl-alpha-D-glucosamine</name>
        <dbReference type="ChEBI" id="CHEBI:57705"/>
    </ligand>
</feature>
<reference evidence="15 16" key="1">
    <citation type="submission" date="2019-08" db="EMBL/GenBank/DDBJ databases">
        <title>Highly reduced genomes of protist endosymbionts show evolutionary convergence.</title>
        <authorList>
            <person name="George E."/>
            <person name="Husnik F."/>
            <person name="Tashyreva D."/>
            <person name="Prokopchuk G."/>
            <person name="Horak A."/>
            <person name="Kwong W.K."/>
            <person name="Lukes J."/>
            <person name="Keeling P.J."/>
        </authorList>
    </citation>
    <scope>NUCLEOTIDE SEQUENCE [LARGE SCALE GENOMIC DNA]</scope>
    <source>
        <strain evidence="15">1621</strain>
    </source>
</reference>
<keyword evidence="10 11" id="KW-0961">Cell wall biogenesis/degradation</keyword>
<keyword evidence="2" id="KW-0997">Cell inner membrane</keyword>
<organism evidence="15 16">
    <name type="scientific">Candidatus Sneabacter namystus</name>
    <dbReference type="NCBI Taxonomy" id="2601646"/>
    <lineage>
        <taxon>Bacteria</taxon>
        <taxon>Pseudomonadati</taxon>
        <taxon>Pseudomonadota</taxon>
        <taxon>Alphaproteobacteria</taxon>
        <taxon>Rickettsiales</taxon>
        <taxon>Rickettsiaceae</taxon>
        <taxon>Rickettsieae</taxon>
        <taxon>Candidatus Sneabacter</taxon>
    </lineage>
</organism>
<feature type="binding site" evidence="11">
    <location>
        <position position="159"/>
    </location>
    <ligand>
        <name>UDP-N-acetyl-alpha-D-glucosamine</name>
        <dbReference type="ChEBI" id="CHEBI:57705"/>
    </ligand>
</feature>
<dbReference type="Pfam" id="PF04101">
    <property type="entry name" value="Glyco_tran_28_C"/>
    <property type="match status" value="1"/>
</dbReference>
<dbReference type="GO" id="GO:0050511">
    <property type="term" value="F:undecaprenyldiphospho-muramoylpentapeptide beta-N-acetylglucosaminyltransferase activity"/>
    <property type="evidence" value="ECO:0007669"/>
    <property type="project" value="UniProtKB-UniRule"/>
</dbReference>
<dbReference type="InterPro" id="IPR006009">
    <property type="entry name" value="GlcNAc_MurG"/>
</dbReference>
<dbReference type="RefSeq" id="WP_148951798.1">
    <property type="nucleotide sequence ID" value="NZ_CP043312.1"/>
</dbReference>
<comment type="subcellular location">
    <subcellularLocation>
        <location evidence="11">Cell membrane</location>
        <topology evidence="11">Peripheral membrane protein</topology>
        <orientation evidence="11">Cytoplasmic side</orientation>
    </subcellularLocation>
</comment>
<dbReference type="Proteomes" id="UP000323844">
    <property type="component" value="Chromosome"/>
</dbReference>
<gene>
    <name evidence="11" type="primary">murG</name>
    <name evidence="15" type="ORF">FZC37_00575</name>
</gene>
<comment type="catalytic activity">
    <reaction evidence="11">
        <text>di-trans,octa-cis-undecaprenyl diphospho-N-acetyl-alpha-D-muramoyl-L-alanyl-D-glutamyl-meso-2,6-diaminopimeloyl-D-alanyl-D-alanine + UDP-N-acetyl-alpha-D-glucosamine = di-trans,octa-cis-undecaprenyl diphospho-[N-acetyl-alpha-D-glucosaminyl-(1-&gt;4)]-N-acetyl-alpha-D-muramoyl-L-alanyl-D-glutamyl-meso-2,6-diaminopimeloyl-D-alanyl-D-alanine + UDP + H(+)</text>
        <dbReference type="Rhea" id="RHEA:31227"/>
        <dbReference type="ChEBI" id="CHEBI:15378"/>
        <dbReference type="ChEBI" id="CHEBI:57705"/>
        <dbReference type="ChEBI" id="CHEBI:58223"/>
        <dbReference type="ChEBI" id="CHEBI:61387"/>
        <dbReference type="ChEBI" id="CHEBI:61388"/>
        <dbReference type="EC" id="2.4.1.227"/>
    </reaction>
</comment>
<dbReference type="InterPro" id="IPR004276">
    <property type="entry name" value="GlycoTrans_28_N"/>
</dbReference>
<dbReference type="EMBL" id="CP043312">
    <property type="protein sequence ID" value="QEK39437.1"/>
    <property type="molecule type" value="Genomic_DNA"/>
</dbReference>
<evidence type="ECO:0000259" key="13">
    <source>
        <dbReference type="Pfam" id="PF03033"/>
    </source>
</evidence>
<comment type="function">
    <text evidence="11">Cell wall formation. Catalyzes the transfer of a GlcNAc subunit on undecaprenyl-pyrophosphoryl-MurNAc-pentapeptide (lipid intermediate I) to form undecaprenyl-pyrophosphoryl-MurNAc-(pentapeptide)GlcNAc (lipid intermediate II).</text>
</comment>
<keyword evidence="9 11" id="KW-0131">Cell cycle</keyword>
<comment type="similarity">
    <text evidence="11">Belongs to the glycosyltransferase 28 family. MurG subfamily.</text>
</comment>
<dbReference type="GO" id="GO:0051301">
    <property type="term" value="P:cell division"/>
    <property type="evidence" value="ECO:0007669"/>
    <property type="project" value="UniProtKB-KW"/>
</dbReference>
<protein>
    <recommendedName>
        <fullName evidence="11">UDP-N-acetylglucosamine--N-acetylmuramyl-(pentapeptide) pyrophosphoryl-undecaprenol N-acetylglucosamine transferase</fullName>
        <ecNumber evidence="11">2.4.1.227</ecNumber>
    </recommendedName>
    <alternativeName>
        <fullName evidence="11">Undecaprenyl-PP-MurNAc-pentapeptide-UDPGlcNAc GlcNAc transferase</fullName>
    </alternativeName>
</protein>
<evidence type="ECO:0000256" key="10">
    <source>
        <dbReference type="ARBA" id="ARBA00023316"/>
    </source>
</evidence>
<dbReference type="HAMAP" id="MF_00033">
    <property type="entry name" value="MurG"/>
    <property type="match status" value="1"/>
</dbReference>
<dbReference type="Pfam" id="PF03033">
    <property type="entry name" value="Glyco_transf_28"/>
    <property type="match status" value="1"/>
</dbReference>
<dbReference type="EC" id="2.4.1.227" evidence="11"/>
<dbReference type="GO" id="GO:0071555">
    <property type="term" value="P:cell wall organization"/>
    <property type="evidence" value="ECO:0007669"/>
    <property type="project" value="UniProtKB-KW"/>
</dbReference>
<keyword evidence="12" id="KW-1133">Transmembrane helix</keyword>
<evidence type="ECO:0000256" key="7">
    <source>
        <dbReference type="ARBA" id="ARBA00022984"/>
    </source>
</evidence>
<feature type="binding site" evidence="11">
    <location>
        <position position="290"/>
    </location>
    <ligand>
        <name>UDP-N-acetyl-alpha-D-glucosamine</name>
        <dbReference type="ChEBI" id="CHEBI:57705"/>
    </ligand>
</feature>
<keyword evidence="6 11" id="KW-0133">Cell shape</keyword>
<keyword evidence="16" id="KW-1185">Reference proteome</keyword>
<comment type="pathway">
    <text evidence="11">Cell wall biogenesis; peptidoglycan biosynthesis.</text>
</comment>
<feature type="domain" description="Glycosyl transferase family 28 C-terminal" evidence="14">
    <location>
        <begin position="178"/>
        <end position="335"/>
    </location>
</feature>
<dbReference type="OrthoDB" id="9808936at2"/>
<dbReference type="PANTHER" id="PTHR21015:SF22">
    <property type="entry name" value="GLYCOSYLTRANSFERASE"/>
    <property type="match status" value="1"/>
</dbReference>
<evidence type="ECO:0000256" key="11">
    <source>
        <dbReference type="HAMAP-Rule" id="MF_00033"/>
    </source>
</evidence>
<evidence type="ECO:0000256" key="3">
    <source>
        <dbReference type="ARBA" id="ARBA00022618"/>
    </source>
</evidence>
<dbReference type="AlphaFoldDB" id="A0A5C0UI37"/>
<dbReference type="GO" id="GO:0008360">
    <property type="term" value="P:regulation of cell shape"/>
    <property type="evidence" value="ECO:0007669"/>
    <property type="project" value="UniProtKB-KW"/>
</dbReference>
<evidence type="ECO:0000256" key="4">
    <source>
        <dbReference type="ARBA" id="ARBA00022676"/>
    </source>
</evidence>
<keyword evidence="4 11" id="KW-0328">Glycosyltransferase</keyword>
<dbReference type="UniPathway" id="UPA00219"/>
<feature type="transmembrane region" description="Helical" evidence="12">
    <location>
        <begin position="88"/>
        <end position="112"/>
    </location>
</feature>
<dbReference type="GO" id="GO:0005886">
    <property type="term" value="C:plasma membrane"/>
    <property type="evidence" value="ECO:0007669"/>
    <property type="project" value="UniProtKB-SubCell"/>
</dbReference>
<dbReference type="GO" id="GO:0005975">
    <property type="term" value="P:carbohydrate metabolic process"/>
    <property type="evidence" value="ECO:0007669"/>
    <property type="project" value="InterPro"/>
</dbReference>
<keyword evidence="12" id="KW-0812">Transmembrane</keyword>
<evidence type="ECO:0000256" key="5">
    <source>
        <dbReference type="ARBA" id="ARBA00022679"/>
    </source>
</evidence>
<keyword evidence="3 11" id="KW-0132">Cell division</keyword>
<dbReference type="GO" id="GO:0051991">
    <property type="term" value="F:UDP-N-acetyl-D-glucosamine:N-acetylmuramoyl-L-alanyl-D-glutamyl-meso-2,6-diaminopimelyl-D-alanyl-D-alanine-diphosphoundecaprenol 4-beta-N-acetylglucosaminlytransferase activity"/>
    <property type="evidence" value="ECO:0007669"/>
    <property type="project" value="RHEA"/>
</dbReference>
<keyword evidence="1 11" id="KW-1003">Cell membrane</keyword>
<comment type="caution">
    <text evidence="11">Lacks conserved residue(s) required for the propagation of feature annotation.</text>
</comment>
<evidence type="ECO:0000256" key="12">
    <source>
        <dbReference type="SAM" id="Phobius"/>
    </source>
</evidence>
<evidence type="ECO:0000256" key="2">
    <source>
        <dbReference type="ARBA" id="ARBA00022519"/>
    </source>
</evidence>
<evidence type="ECO:0000256" key="1">
    <source>
        <dbReference type="ARBA" id="ARBA00022475"/>
    </source>
</evidence>
<evidence type="ECO:0000256" key="6">
    <source>
        <dbReference type="ARBA" id="ARBA00022960"/>
    </source>
</evidence>
<sequence>MNKKKFVVFVGGGTKGHLFAAIAAAGTLDLCTYETLVITDIKVDDCKNVEYIPKMPFASKGFLKYFVLRIITVLQLLIKYIKRRPYKVVGFGGYTSFCPLMAAVLLRIPIIIHEQNSIMGKANSFFLPCADTVSLGFFDACKVNDNFAHKCVRTYNPIRSQIFSASSSNALNMVNFNILILGGSQGASIFDSLIPHVIDLFLGFLRDGKYMLNVCVVQQTSEGNNSKLKRFYSNNMVDATLKRFFDDIHKRYNKADIVICRSGASTIEEIVALAKPAIFVPFPFAAQNHQLYNAQFLSNLGAAWTVEQNAHAAKFIAQILFEIVSNPRKLRSVVEKLIKLRDSKRKKIRDII</sequence>
<evidence type="ECO:0000313" key="16">
    <source>
        <dbReference type="Proteomes" id="UP000323844"/>
    </source>
</evidence>
<keyword evidence="8 11" id="KW-0472">Membrane</keyword>
<dbReference type="KEGG" id="snay:FZC37_00575"/>
<evidence type="ECO:0000256" key="9">
    <source>
        <dbReference type="ARBA" id="ARBA00023306"/>
    </source>
</evidence>
<evidence type="ECO:0000259" key="14">
    <source>
        <dbReference type="Pfam" id="PF04101"/>
    </source>
</evidence>
<accession>A0A5C0UI37</accession>
<evidence type="ECO:0000256" key="8">
    <source>
        <dbReference type="ARBA" id="ARBA00023136"/>
    </source>
</evidence>